<reference evidence="1 2" key="1">
    <citation type="submission" date="2020-08" db="EMBL/GenBank/DDBJ databases">
        <title>Genomic Encyclopedia of Type Strains, Phase IV (KMG-IV): sequencing the most valuable type-strain genomes for metagenomic binning, comparative biology and taxonomic classification.</title>
        <authorList>
            <person name="Goeker M."/>
        </authorList>
    </citation>
    <scope>NUCLEOTIDE SEQUENCE [LARGE SCALE GENOMIC DNA]</scope>
    <source>
        <strain evidence="1 2">DSM 26287</strain>
    </source>
</reference>
<name>A0A7X0NF92_9GAMM</name>
<dbReference type="RefSeq" id="WP_184422924.1">
    <property type="nucleotide sequence ID" value="NZ_AP027362.1"/>
</dbReference>
<dbReference type="Proteomes" id="UP000537141">
    <property type="component" value="Unassembled WGS sequence"/>
</dbReference>
<evidence type="ECO:0008006" key="3">
    <source>
        <dbReference type="Google" id="ProtNLM"/>
    </source>
</evidence>
<dbReference type="Pfam" id="PF03993">
    <property type="entry name" value="DUF349"/>
    <property type="match status" value="2"/>
</dbReference>
<protein>
    <recommendedName>
        <fullName evidence="3">DUF349 domain-containing protein</fullName>
    </recommendedName>
</protein>
<dbReference type="InterPro" id="IPR007139">
    <property type="entry name" value="DUF349"/>
</dbReference>
<accession>A0A7X0NF92</accession>
<proteinExistence type="predicted"/>
<evidence type="ECO:0000313" key="1">
    <source>
        <dbReference type="EMBL" id="MBB6542359.1"/>
    </source>
</evidence>
<evidence type="ECO:0000313" key="2">
    <source>
        <dbReference type="Proteomes" id="UP000537141"/>
    </source>
</evidence>
<gene>
    <name evidence="1" type="ORF">HNQ55_000846</name>
</gene>
<keyword evidence="2" id="KW-1185">Reference proteome</keyword>
<sequence>MIFSKLFKEKWQSKNAKVRLQALTELNVSEPSDKHILVGLIESDPSKDVRLSALAKVNQFSTWLDASNNNDNQNVKALAQQKVEDIVLGLDAITLDNKEKFAFLEQQPNQQLLEKWLFQETNSNLQITLYELLNKPQLAVKLFNKSDNSKLQTYIVEHVDDIALLEKLAKKTELNEVTSAINDKIAALVEAKEKPIKLAKQAQLILAKYLALKDIPIYQDMIVKKDGIIGQWNELKADFSLLSEEEVTSFNLKWQTIEAQLSKIFAIKAEDYKQQQIELKLAQEKLAQSKAFHDNVTQLNQKITTAIYENTEIDKAQVEQLIDQQLNALSTSILDDSAKARLSALFKQEQTKLLQLDLIAESITSATHLISQLSQVAIPQSVEQYTDKLNFYKNWQKQWRKVNKDSCYLLPKSITDSYQELTTQWNEANSPFERALLLQFKHVKNKFADVKRLINSGKFNASFGVFKKAEKSYLQLTEQQQQHLAKDYLACQDKINDLSDWESYVATPKKLALLKEAQAIAETPLASPLEQADKVKSFRKLWNSFGHAQADLNDELNTAFNLACEQAFAPCRLFYSEQEKLREQHRSDREQLITQSKALAMRVTEQGDINWKQLDSDLNKLLQKWRNAGEVDKQQYHRLNKEFTLAIKPVKHSINEFHQTNAQKKRALIGEAESLLKLDDKEQASHAIKQLQKQWRDIGYSGPKEENKLWKAFRVFNDQIFAMRSQQQEITIESNKLKLNELSIQLTHLDAQAEGQNSLVQIKSFIEEIDLLKEQLTVLKPQSNDMLAQVAAITTKLNNQKSALVKHKKEATWHTLFAIINNAIENEVDYDADDQFIKLDTKWKKQLKAIPKTEADSDRRKEMTVALELIAGVKPPESDHALTMKVQVELMQQQLTNKQVVSLEGIFSEWLMLGKLTHEDLPLISRIRPLFLI</sequence>
<comment type="caution">
    <text evidence="1">The sequence shown here is derived from an EMBL/GenBank/DDBJ whole genome shotgun (WGS) entry which is preliminary data.</text>
</comment>
<dbReference type="AlphaFoldDB" id="A0A7X0NF92"/>
<dbReference type="EMBL" id="JACHHU010000004">
    <property type="protein sequence ID" value="MBB6542359.1"/>
    <property type="molecule type" value="Genomic_DNA"/>
</dbReference>
<organism evidence="1 2">
    <name type="scientific">Thalassotalea piscium</name>
    <dbReference type="NCBI Taxonomy" id="1230533"/>
    <lineage>
        <taxon>Bacteria</taxon>
        <taxon>Pseudomonadati</taxon>
        <taxon>Pseudomonadota</taxon>
        <taxon>Gammaproteobacteria</taxon>
        <taxon>Alteromonadales</taxon>
        <taxon>Colwelliaceae</taxon>
        <taxon>Thalassotalea</taxon>
    </lineage>
</organism>